<reference evidence="2 3" key="2">
    <citation type="journal article" date="2010" name="Stand. Genomic Sci.">
        <title>Complete genome sequence of Desulfohalobium retbaense type strain (HR(100)).</title>
        <authorList>
            <person name="Spring S."/>
            <person name="Nolan M."/>
            <person name="Lapidus A."/>
            <person name="Glavina Del Rio T."/>
            <person name="Copeland A."/>
            <person name="Tice H."/>
            <person name="Cheng J.F."/>
            <person name="Lucas S."/>
            <person name="Land M."/>
            <person name="Chen F."/>
            <person name="Bruce D."/>
            <person name="Goodwin L."/>
            <person name="Pitluck S."/>
            <person name="Ivanova N."/>
            <person name="Mavromatis K."/>
            <person name="Mikhailova N."/>
            <person name="Pati A."/>
            <person name="Chen A."/>
            <person name="Palaniappan K."/>
            <person name="Hauser L."/>
            <person name="Chang Y.J."/>
            <person name="Jeffries C.D."/>
            <person name="Munk C."/>
            <person name="Kiss H."/>
            <person name="Chain P."/>
            <person name="Han C."/>
            <person name="Brettin T."/>
            <person name="Detter J.C."/>
            <person name="Schuler E."/>
            <person name="Goker M."/>
            <person name="Rohde M."/>
            <person name="Bristow J."/>
            <person name="Eisen J.A."/>
            <person name="Markowitz V."/>
            <person name="Hugenholtz P."/>
            <person name="Kyrpides N.C."/>
            <person name="Klenk H.P."/>
        </authorList>
    </citation>
    <scope>NUCLEOTIDE SEQUENCE [LARGE SCALE GENOMIC DNA]</scope>
    <source>
        <strain evidence="2 3">DSM 5692</strain>
    </source>
</reference>
<accession>C8WZP6</accession>
<protein>
    <submittedName>
        <fullName evidence="2">Uncharacterized protein</fullName>
    </submittedName>
</protein>
<gene>
    <name evidence="2" type="ordered locus">Dret_0219</name>
</gene>
<feature type="signal peptide" evidence="1">
    <location>
        <begin position="1"/>
        <end position="21"/>
    </location>
</feature>
<dbReference type="EMBL" id="CP001734">
    <property type="protein sequence ID" value="ACV67521.1"/>
    <property type="molecule type" value="Genomic_DNA"/>
</dbReference>
<dbReference type="STRING" id="485915.Dret_0219"/>
<feature type="chain" id="PRO_5002994204" evidence="1">
    <location>
        <begin position="22"/>
        <end position="387"/>
    </location>
</feature>
<proteinExistence type="predicted"/>
<sequence>MKGGVLFQALVLLLLCTPALAQRQCPSEPVMAAVEAFVQAAEGTQDPTPAQRDVLTSLASRRDAACSGDPVQFQGMPGAFHAFDVDVDLQTILETLYHPDIPSNMIIPSSVRCTKWLEVAGENATEVPPLAPALSRPNATRIIRGVEQETNTPDLFTGSYYTYQQHRLLVLSNAAQGQPVLISVAAQQDISEVGHKGRVIGDDTLWTYYYSGEKGVNKIGLGWVDSHIFDGVSITLYSQVPDSRQTRVTTMKWLNAGWMGMNMVKPKHIQAGLERFAAGLTRVLESPQFPAPDHLAQVGRWLERQPRQQLAQWRAALAQSRPEAPFPTDCEELTMACDVKYARSMSHNSLVCAVGLEFMKWRLGLSSAPADEICRQIFAPVLQNPKG</sequence>
<organism evidence="2 3">
    <name type="scientific">Desulfohalobium retbaense (strain ATCC 49708 / DSM 5692 / JCM 16813 / HR100)</name>
    <dbReference type="NCBI Taxonomy" id="485915"/>
    <lineage>
        <taxon>Bacteria</taxon>
        <taxon>Pseudomonadati</taxon>
        <taxon>Thermodesulfobacteriota</taxon>
        <taxon>Desulfovibrionia</taxon>
        <taxon>Desulfovibrionales</taxon>
        <taxon>Desulfohalobiaceae</taxon>
        <taxon>Desulfohalobium</taxon>
    </lineage>
</organism>
<dbReference type="RefSeq" id="WP_015750680.1">
    <property type="nucleotide sequence ID" value="NC_013223.1"/>
</dbReference>
<dbReference type="eggNOG" id="ENOG5030I8X">
    <property type="taxonomic scope" value="Bacteria"/>
</dbReference>
<name>C8WZP6_DESRD</name>
<dbReference type="OrthoDB" id="5416239at2"/>
<dbReference type="KEGG" id="drt:Dret_0219"/>
<dbReference type="Proteomes" id="UP000001052">
    <property type="component" value="Chromosome"/>
</dbReference>
<keyword evidence="1" id="KW-0732">Signal</keyword>
<evidence type="ECO:0000313" key="2">
    <source>
        <dbReference type="EMBL" id="ACV67521.1"/>
    </source>
</evidence>
<evidence type="ECO:0000256" key="1">
    <source>
        <dbReference type="SAM" id="SignalP"/>
    </source>
</evidence>
<reference evidence="3" key="1">
    <citation type="submission" date="2009-09" db="EMBL/GenBank/DDBJ databases">
        <title>The complete chromosome of Desulfohalobium retbaense DSM 5692.</title>
        <authorList>
            <consortium name="US DOE Joint Genome Institute (JGI-PGF)"/>
            <person name="Lucas S."/>
            <person name="Copeland A."/>
            <person name="Lapidus A."/>
            <person name="Glavina del Rio T."/>
            <person name="Dalin E."/>
            <person name="Tice H."/>
            <person name="Bruce D."/>
            <person name="Goodwin L."/>
            <person name="Pitluck S."/>
            <person name="Kyrpides N."/>
            <person name="Mavromatis K."/>
            <person name="Ivanova N."/>
            <person name="Mikhailova N."/>
            <person name="Munk A.C."/>
            <person name="Brettin T."/>
            <person name="Detter J.C."/>
            <person name="Han C."/>
            <person name="Tapia R."/>
            <person name="Larimer F."/>
            <person name="Land M."/>
            <person name="Hauser L."/>
            <person name="Markowitz V."/>
            <person name="Cheng J.-F."/>
            <person name="Hugenholtz P."/>
            <person name="Woyke T."/>
            <person name="Wu D."/>
            <person name="Spring S."/>
            <person name="Klenk H.-P."/>
            <person name="Eisen J.A."/>
        </authorList>
    </citation>
    <scope>NUCLEOTIDE SEQUENCE [LARGE SCALE GENOMIC DNA]</scope>
    <source>
        <strain evidence="3">DSM 5692</strain>
    </source>
</reference>
<keyword evidence="3" id="KW-1185">Reference proteome</keyword>
<evidence type="ECO:0000313" key="3">
    <source>
        <dbReference type="Proteomes" id="UP000001052"/>
    </source>
</evidence>
<dbReference type="AlphaFoldDB" id="C8WZP6"/>
<dbReference type="HOGENOM" id="CLU_697814_0_0_7"/>